<name>A0A1J5PJ56_9ZZZZ</name>
<organism evidence="1">
    <name type="scientific">mine drainage metagenome</name>
    <dbReference type="NCBI Taxonomy" id="410659"/>
    <lineage>
        <taxon>unclassified sequences</taxon>
        <taxon>metagenomes</taxon>
        <taxon>ecological metagenomes</taxon>
    </lineage>
</organism>
<sequence>MAWLICSAAVRRLTFFSSVALMSRTCLSATVRSLASNPASSMALANASRMICMDMKRSLPSMLYIGPCCSTVAVTFSRLMTALKAPETASGKRIADHSSGNMTRLASPMGSALWPTGMR</sequence>
<accession>A0A1J5PJ56</accession>
<gene>
    <name evidence="1" type="ORF">GALL_548610</name>
</gene>
<reference evidence="1" key="1">
    <citation type="submission" date="2016-10" db="EMBL/GenBank/DDBJ databases">
        <title>Sequence of Gallionella enrichment culture.</title>
        <authorList>
            <person name="Poehlein A."/>
            <person name="Muehling M."/>
            <person name="Daniel R."/>
        </authorList>
    </citation>
    <scope>NUCLEOTIDE SEQUENCE</scope>
</reference>
<dbReference type="AlphaFoldDB" id="A0A1J5PJ56"/>
<proteinExistence type="predicted"/>
<dbReference type="EMBL" id="MLJW01008867">
    <property type="protein sequence ID" value="OIQ63597.1"/>
    <property type="molecule type" value="Genomic_DNA"/>
</dbReference>
<protein>
    <submittedName>
        <fullName evidence="1">Uncharacterized protein</fullName>
    </submittedName>
</protein>
<comment type="caution">
    <text evidence="1">The sequence shown here is derived from an EMBL/GenBank/DDBJ whole genome shotgun (WGS) entry which is preliminary data.</text>
</comment>
<evidence type="ECO:0000313" key="1">
    <source>
        <dbReference type="EMBL" id="OIQ63597.1"/>
    </source>
</evidence>